<evidence type="ECO:0000256" key="2">
    <source>
        <dbReference type="ARBA" id="ARBA00022617"/>
    </source>
</evidence>
<dbReference type="Gene3D" id="1.10.630.10">
    <property type="entry name" value="Cytochrome P450"/>
    <property type="match status" value="1"/>
</dbReference>
<comment type="similarity">
    <text evidence="1">Belongs to the cytochrome P450 family.</text>
</comment>
<dbReference type="OMA" id="EYEGINR"/>
<dbReference type="Pfam" id="PF00067">
    <property type="entry name" value="p450"/>
    <property type="match status" value="1"/>
</dbReference>
<dbReference type="PANTHER" id="PTHR24291:SF50">
    <property type="entry name" value="BIFUNCTIONAL ALBAFLAVENONE MONOOXYGENASE_TERPENE SYNTHASE"/>
    <property type="match status" value="1"/>
</dbReference>
<evidence type="ECO:0000313" key="8">
    <source>
        <dbReference type="EMBL" id="KXN65081.1"/>
    </source>
</evidence>
<evidence type="ECO:0000256" key="3">
    <source>
        <dbReference type="ARBA" id="ARBA00022723"/>
    </source>
</evidence>
<dbReference type="Proteomes" id="UP000070444">
    <property type="component" value="Unassembled WGS sequence"/>
</dbReference>
<organism evidence="8 9">
    <name type="scientific">Conidiobolus coronatus (strain ATCC 28846 / CBS 209.66 / NRRL 28638)</name>
    <name type="common">Delacroixia coronata</name>
    <dbReference type="NCBI Taxonomy" id="796925"/>
    <lineage>
        <taxon>Eukaryota</taxon>
        <taxon>Fungi</taxon>
        <taxon>Fungi incertae sedis</taxon>
        <taxon>Zoopagomycota</taxon>
        <taxon>Entomophthoromycotina</taxon>
        <taxon>Entomophthoromycetes</taxon>
        <taxon>Entomophthorales</taxon>
        <taxon>Ancylistaceae</taxon>
        <taxon>Conidiobolus</taxon>
    </lineage>
</organism>
<evidence type="ECO:0000256" key="6">
    <source>
        <dbReference type="ARBA" id="ARBA00023033"/>
    </source>
</evidence>
<dbReference type="InterPro" id="IPR001128">
    <property type="entry name" value="Cyt_P450"/>
</dbReference>
<dbReference type="STRING" id="796925.A0A137NQR7"/>
<evidence type="ECO:0000313" key="9">
    <source>
        <dbReference type="Proteomes" id="UP000070444"/>
    </source>
</evidence>
<evidence type="ECO:0000256" key="5">
    <source>
        <dbReference type="ARBA" id="ARBA00023004"/>
    </source>
</evidence>
<dbReference type="GO" id="GO:0016705">
    <property type="term" value="F:oxidoreductase activity, acting on paired donors, with incorporation or reduction of molecular oxygen"/>
    <property type="evidence" value="ECO:0007669"/>
    <property type="project" value="InterPro"/>
</dbReference>
<dbReference type="PRINTS" id="PR00385">
    <property type="entry name" value="P450"/>
</dbReference>
<dbReference type="EMBL" id="KQ964991">
    <property type="protein sequence ID" value="KXN65081.1"/>
    <property type="molecule type" value="Genomic_DNA"/>
</dbReference>
<keyword evidence="2 7" id="KW-0349">Heme</keyword>
<dbReference type="InterPro" id="IPR050196">
    <property type="entry name" value="Cytochrome_P450_Monoox"/>
</dbReference>
<dbReference type="GO" id="GO:0005506">
    <property type="term" value="F:iron ion binding"/>
    <property type="evidence" value="ECO:0007669"/>
    <property type="project" value="InterPro"/>
</dbReference>
<proteinExistence type="inferred from homology"/>
<keyword evidence="3 7" id="KW-0479">Metal-binding</keyword>
<dbReference type="InterPro" id="IPR002401">
    <property type="entry name" value="Cyt_P450_E_grp-I"/>
</dbReference>
<comment type="cofactor">
    <cofactor evidence="7">
        <name>heme</name>
        <dbReference type="ChEBI" id="CHEBI:30413"/>
    </cofactor>
</comment>
<dbReference type="PRINTS" id="PR00463">
    <property type="entry name" value="EP450I"/>
</dbReference>
<sequence length="489" mass="57199">MIYYIILGLVIYTVYKIINFVRVPPELKNIPAVPLSTFFCFNLDKRYYREKVNHYLQSYFNEFGVIRVFTHKGWSVFIADAKICKEVSILSDVFQKPEFSKNVASKHLLRFFGESQVASANGEEWKKQRKVINPIFNQTWSTELFGNCAQDLIDEWEKMEGKEFKVRDKIQRMTLDVLGKSIFDMEFKSVKNADSKLYSLYHDIAEDIFGHPIYFLFPFLEYVPFFKRPELSRKLDQYHEFIEELIKLKKEELKNVTLKSNRDLISALIQSNENSEESNLRIEEIRDNLNIFIIAGHDTTSNTMTSTIYYLARYPEIQDKLRRQILEAMDYPKNVQIPTIDQLKKMPYMDMVNKESMRIMTAATELQRVSSSAYTLSNGITIPKNTPIFLHLWGVHHNPSNFSNPFEFNPNRFEDISNQESKNWQPFILGNRTCIGSTFSLVEQRVTIAMLLQKFEFSISSDNPDYHSLRVSSGIARPKDLSVQVKIIA</sequence>
<keyword evidence="5 7" id="KW-0408">Iron</keyword>
<dbReference type="AlphaFoldDB" id="A0A137NQR7"/>
<evidence type="ECO:0000256" key="7">
    <source>
        <dbReference type="PIRSR" id="PIRSR602401-1"/>
    </source>
</evidence>
<feature type="binding site" description="axial binding residue" evidence="7">
    <location>
        <position position="434"/>
    </location>
    <ligand>
        <name>heme</name>
        <dbReference type="ChEBI" id="CHEBI:30413"/>
    </ligand>
    <ligandPart>
        <name>Fe</name>
        <dbReference type="ChEBI" id="CHEBI:18248"/>
    </ligandPart>
</feature>
<gene>
    <name evidence="8" type="ORF">CONCODRAFT_13461</name>
</gene>
<accession>A0A137NQR7</accession>
<dbReference type="InterPro" id="IPR036396">
    <property type="entry name" value="Cyt_P450_sf"/>
</dbReference>
<keyword evidence="6" id="KW-0503">Monooxygenase</keyword>
<protein>
    <submittedName>
        <fullName evidence="8">Cytochrome P450</fullName>
    </submittedName>
</protein>
<evidence type="ECO:0000256" key="4">
    <source>
        <dbReference type="ARBA" id="ARBA00023002"/>
    </source>
</evidence>
<keyword evidence="4" id="KW-0560">Oxidoreductase</keyword>
<keyword evidence="9" id="KW-1185">Reference proteome</keyword>
<reference evidence="8 9" key="1">
    <citation type="journal article" date="2015" name="Genome Biol. Evol.">
        <title>Phylogenomic analyses indicate that early fungi evolved digesting cell walls of algal ancestors of land plants.</title>
        <authorList>
            <person name="Chang Y."/>
            <person name="Wang S."/>
            <person name="Sekimoto S."/>
            <person name="Aerts A.L."/>
            <person name="Choi C."/>
            <person name="Clum A."/>
            <person name="LaButti K.M."/>
            <person name="Lindquist E.A."/>
            <person name="Yee Ngan C."/>
            <person name="Ohm R.A."/>
            <person name="Salamov A.A."/>
            <person name="Grigoriev I.V."/>
            <person name="Spatafora J.W."/>
            <person name="Berbee M.L."/>
        </authorList>
    </citation>
    <scope>NUCLEOTIDE SEQUENCE [LARGE SCALE GENOMIC DNA]</scope>
    <source>
        <strain evidence="8 9">NRRL 28638</strain>
    </source>
</reference>
<dbReference type="GO" id="GO:0004497">
    <property type="term" value="F:monooxygenase activity"/>
    <property type="evidence" value="ECO:0007669"/>
    <property type="project" value="UniProtKB-KW"/>
</dbReference>
<dbReference type="OrthoDB" id="1470350at2759"/>
<dbReference type="PANTHER" id="PTHR24291">
    <property type="entry name" value="CYTOCHROME P450 FAMILY 4"/>
    <property type="match status" value="1"/>
</dbReference>
<dbReference type="GO" id="GO:0020037">
    <property type="term" value="F:heme binding"/>
    <property type="evidence" value="ECO:0007669"/>
    <property type="project" value="InterPro"/>
</dbReference>
<name>A0A137NQR7_CONC2</name>
<dbReference type="SUPFAM" id="SSF48264">
    <property type="entry name" value="Cytochrome P450"/>
    <property type="match status" value="1"/>
</dbReference>
<evidence type="ECO:0000256" key="1">
    <source>
        <dbReference type="ARBA" id="ARBA00010617"/>
    </source>
</evidence>